<evidence type="ECO:0000313" key="2">
    <source>
        <dbReference type="EMBL" id="GGO75571.1"/>
    </source>
</evidence>
<protein>
    <submittedName>
        <fullName evidence="2">Uncharacterized protein</fullName>
    </submittedName>
</protein>
<accession>A0A918DMJ7</accession>
<sequence length="153" mass="16434">MKKMLLRALGLGTALMLAAGSAGASETASRLIEEARQQCASLDGGELGYQPSTVRLIDLNGDGVDDEIIDESTYSCTSSKTLFCGTGGCGLKVIVGDRILERLVKQWQTLEWDGDRMLLLQLHGAECGGSGLERCYEAVSWGDGDFRSVRPSR</sequence>
<name>A0A918DMJ7_9GAMM</name>
<dbReference type="AlphaFoldDB" id="A0A918DMJ7"/>
<organism evidence="2 3">
    <name type="scientific">Marinobacterium nitratireducens</name>
    <dbReference type="NCBI Taxonomy" id="518897"/>
    <lineage>
        <taxon>Bacteria</taxon>
        <taxon>Pseudomonadati</taxon>
        <taxon>Pseudomonadota</taxon>
        <taxon>Gammaproteobacteria</taxon>
        <taxon>Oceanospirillales</taxon>
        <taxon>Oceanospirillaceae</taxon>
        <taxon>Marinobacterium</taxon>
    </lineage>
</organism>
<keyword evidence="1" id="KW-0732">Signal</keyword>
<dbReference type="EMBL" id="BMLT01000001">
    <property type="protein sequence ID" value="GGO75571.1"/>
    <property type="molecule type" value="Genomic_DNA"/>
</dbReference>
<comment type="caution">
    <text evidence="2">The sequence shown here is derived from an EMBL/GenBank/DDBJ whole genome shotgun (WGS) entry which is preliminary data.</text>
</comment>
<proteinExistence type="predicted"/>
<feature type="signal peptide" evidence="1">
    <location>
        <begin position="1"/>
        <end position="24"/>
    </location>
</feature>
<keyword evidence="3" id="KW-1185">Reference proteome</keyword>
<evidence type="ECO:0000256" key="1">
    <source>
        <dbReference type="SAM" id="SignalP"/>
    </source>
</evidence>
<feature type="chain" id="PRO_5037403225" evidence="1">
    <location>
        <begin position="25"/>
        <end position="153"/>
    </location>
</feature>
<evidence type="ECO:0000313" key="3">
    <source>
        <dbReference type="Proteomes" id="UP000599578"/>
    </source>
</evidence>
<dbReference type="RefSeq" id="WP_188857257.1">
    <property type="nucleotide sequence ID" value="NZ_BMLT01000001.1"/>
</dbReference>
<dbReference type="Proteomes" id="UP000599578">
    <property type="component" value="Unassembled WGS sequence"/>
</dbReference>
<reference evidence="2 3" key="1">
    <citation type="journal article" date="2014" name="Int. J. Syst. Evol. Microbiol.">
        <title>Complete genome sequence of Corynebacterium casei LMG S-19264T (=DSM 44701T), isolated from a smear-ripened cheese.</title>
        <authorList>
            <consortium name="US DOE Joint Genome Institute (JGI-PGF)"/>
            <person name="Walter F."/>
            <person name="Albersmeier A."/>
            <person name="Kalinowski J."/>
            <person name="Ruckert C."/>
        </authorList>
    </citation>
    <scope>NUCLEOTIDE SEQUENCE [LARGE SCALE GENOMIC DNA]</scope>
    <source>
        <strain evidence="2 3">CGMCC 1.7286</strain>
    </source>
</reference>
<gene>
    <name evidence="2" type="ORF">GCM10011348_00670</name>
</gene>